<evidence type="ECO:0008006" key="3">
    <source>
        <dbReference type="Google" id="ProtNLM"/>
    </source>
</evidence>
<dbReference type="AlphaFoldDB" id="A0A3B3D7T8"/>
<dbReference type="PaxDb" id="30732-ENSOMEP00000025470"/>
<reference evidence="1" key="2">
    <citation type="submission" date="2025-09" db="UniProtKB">
        <authorList>
            <consortium name="Ensembl"/>
        </authorList>
    </citation>
    <scope>IDENTIFICATION</scope>
</reference>
<dbReference type="GO" id="GO:0003676">
    <property type="term" value="F:nucleic acid binding"/>
    <property type="evidence" value="ECO:0007669"/>
    <property type="project" value="InterPro"/>
</dbReference>
<keyword evidence="2" id="KW-1185">Reference proteome</keyword>
<protein>
    <recommendedName>
        <fullName evidence="3">Tc1-like transposase DDE domain-containing protein</fullName>
    </recommendedName>
</protein>
<dbReference type="Gene3D" id="3.30.420.10">
    <property type="entry name" value="Ribonuclease H-like superfamily/Ribonuclease H"/>
    <property type="match status" value="1"/>
</dbReference>
<proteinExistence type="predicted"/>
<dbReference type="STRING" id="30732.ENSOMEP00000025470"/>
<name>A0A3B3D7T8_ORYME</name>
<accession>A0A3B3D7T8</accession>
<evidence type="ECO:0000313" key="1">
    <source>
        <dbReference type="Ensembl" id="ENSOMEP00000025470.1"/>
    </source>
</evidence>
<dbReference type="Ensembl" id="ENSOMET00000007020.1">
    <property type="protein sequence ID" value="ENSOMEP00000025470.1"/>
    <property type="gene ID" value="ENSOMEG00000006716.1"/>
</dbReference>
<dbReference type="InterPro" id="IPR036397">
    <property type="entry name" value="RNaseH_sf"/>
</dbReference>
<sequence length="119" mass="14230">AWTKVIWSDETEIEHFGHNPKCYIWRGRSRRWMDGWMLMVWRCVSYKGTGNMARIDAKMNTAHHHKIQRKTWTFQHDNDTKHKNKVKVLEWPSPSPDLNIIEPLWGDLMRAVKCNISLT</sequence>
<dbReference type="Proteomes" id="UP000261560">
    <property type="component" value="Unplaced"/>
</dbReference>
<evidence type="ECO:0000313" key="2">
    <source>
        <dbReference type="Proteomes" id="UP000261560"/>
    </source>
</evidence>
<dbReference type="GeneTree" id="ENSGT01110000269572"/>
<dbReference type="OMA" id="NMARIDA"/>
<organism evidence="1 2">
    <name type="scientific">Oryzias melastigma</name>
    <name type="common">Marine medaka</name>
    <dbReference type="NCBI Taxonomy" id="30732"/>
    <lineage>
        <taxon>Eukaryota</taxon>
        <taxon>Metazoa</taxon>
        <taxon>Chordata</taxon>
        <taxon>Craniata</taxon>
        <taxon>Vertebrata</taxon>
        <taxon>Euteleostomi</taxon>
        <taxon>Actinopterygii</taxon>
        <taxon>Neopterygii</taxon>
        <taxon>Teleostei</taxon>
        <taxon>Neoteleostei</taxon>
        <taxon>Acanthomorphata</taxon>
        <taxon>Ovalentaria</taxon>
        <taxon>Atherinomorphae</taxon>
        <taxon>Beloniformes</taxon>
        <taxon>Adrianichthyidae</taxon>
        <taxon>Oryziinae</taxon>
        <taxon>Oryzias</taxon>
    </lineage>
</organism>
<reference evidence="1" key="1">
    <citation type="submission" date="2025-08" db="UniProtKB">
        <authorList>
            <consortium name="Ensembl"/>
        </authorList>
    </citation>
    <scope>IDENTIFICATION</scope>
</reference>